<evidence type="ECO:0000313" key="5">
    <source>
        <dbReference type="EMBL" id="TDL28494.1"/>
    </source>
</evidence>
<sequence>MPLQHRSEDQLAISRKRKEKNVGRSANVDAANQNNGKILPRRWLQANLDETTNLHQLEALKVMTWNMLAQTLVRRELFPASDCLKASQREGMLFNEIIRSNADVICLQEVDRLERLTPILESSGYSYAFAAGPQKKHGCLIAFRTAQFEKVSDHTVLYDDAFVHPEGNSTYRKGSSFRTKNVGLMIALRRIDGKSERVVIATTHLFWHPRYSYERARQAGILLREVVAFRDQMGCAPWPCIIAGDFNFTPSDAAYSLLVGDDLLPEQETEICASRVVHVTIDPTIEIINGRSTEGDEGDPDRVITNARQANAEDGLLDIEEMVQFYQTGITLTSVYDHWASAEPNVTYGMRVPVHPSRRGRFEPIYTSYTHYWKTVLDYIFVISPAGYTCEVIGILEPPLEGDLTPGIPRKGVCGSDHISLVTRIGWSASKM</sequence>
<dbReference type="EMBL" id="ML170157">
    <property type="protein sequence ID" value="TDL28494.1"/>
    <property type="molecule type" value="Genomic_DNA"/>
</dbReference>
<evidence type="ECO:0000313" key="6">
    <source>
        <dbReference type="Proteomes" id="UP000294933"/>
    </source>
</evidence>
<gene>
    <name evidence="5" type="ORF">BD410DRAFT_712312</name>
</gene>
<evidence type="ECO:0000256" key="1">
    <source>
        <dbReference type="ARBA" id="ARBA00010774"/>
    </source>
</evidence>
<dbReference type="PANTHER" id="PTHR12121:SF45">
    <property type="entry name" value="NOCTURNIN"/>
    <property type="match status" value="1"/>
</dbReference>
<keyword evidence="6" id="KW-1185">Reference proteome</keyword>
<dbReference type="GO" id="GO:0000175">
    <property type="term" value="F:3'-5'-RNA exonuclease activity"/>
    <property type="evidence" value="ECO:0007669"/>
    <property type="project" value="TreeGrafter"/>
</dbReference>
<keyword evidence="5" id="KW-0540">Nuclease</keyword>
<evidence type="ECO:0000259" key="4">
    <source>
        <dbReference type="Pfam" id="PF03372"/>
    </source>
</evidence>
<keyword evidence="5" id="KW-0255">Endonuclease</keyword>
<keyword evidence="2" id="KW-0378">Hydrolase</keyword>
<keyword evidence="5" id="KW-0269">Exonuclease</keyword>
<dbReference type="VEuPathDB" id="FungiDB:BD410DRAFT_712312"/>
<feature type="region of interest" description="Disordered" evidence="3">
    <location>
        <begin position="1"/>
        <end position="31"/>
    </location>
</feature>
<comment type="similarity">
    <text evidence="1">Belongs to the CCR4/nocturin family.</text>
</comment>
<proteinExistence type="inferred from homology"/>
<dbReference type="InterPro" id="IPR005135">
    <property type="entry name" value="Endo/exonuclease/phosphatase"/>
</dbReference>
<accession>A0A4Y7QLF6</accession>
<feature type="domain" description="Endonuclease/exonuclease/phosphatase" evidence="4">
    <location>
        <begin position="63"/>
        <end position="418"/>
    </location>
</feature>
<dbReference type="Gene3D" id="3.60.10.10">
    <property type="entry name" value="Endonuclease/exonuclease/phosphatase"/>
    <property type="match status" value="1"/>
</dbReference>
<dbReference type="GO" id="GO:0006139">
    <property type="term" value="P:nucleobase-containing compound metabolic process"/>
    <property type="evidence" value="ECO:0007669"/>
    <property type="project" value="UniProtKB-ARBA"/>
</dbReference>
<dbReference type="AlphaFoldDB" id="A0A4Y7QLF6"/>
<evidence type="ECO:0000256" key="2">
    <source>
        <dbReference type="ARBA" id="ARBA00022801"/>
    </source>
</evidence>
<name>A0A4Y7QLF6_9AGAM</name>
<organism evidence="5 6">
    <name type="scientific">Rickenella mellea</name>
    <dbReference type="NCBI Taxonomy" id="50990"/>
    <lineage>
        <taxon>Eukaryota</taxon>
        <taxon>Fungi</taxon>
        <taxon>Dikarya</taxon>
        <taxon>Basidiomycota</taxon>
        <taxon>Agaricomycotina</taxon>
        <taxon>Agaricomycetes</taxon>
        <taxon>Hymenochaetales</taxon>
        <taxon>Rickenellaceae</taxon>
        <taxon>Rickenella</taxon>
    </lineage>
</organism>
<protein>
    <submittedName>
        <fullName evidence="5">Endonuclease/exonuclease/phosphatase</fullName>
    </submittedName>
</protein>
<dbReference type="InterPro" id="IPR036691">
    <property type="entry name" value="Endo/exonu/phosph_ase_sf"/>
</dbReference>
<dbReference type="Pfam" id="PF03372">
    <property type="entry name" value="Exo_endo_phos"/>
    <property type="match status" value="1"/>
</dbReference>
<dbReference type="Proteomes" id="UP000294933">
    <property type="component" value="Unassembled WGS sequence"/>
</dbReference>
<dbReference type="OrthoDB" id="428734at2759"/>
<evidence type="ECO:0000256" key="3">
    <source>
        <dbReference type="SAM" id="MobiDB-lite"/>
    </source>
</evidence>
<dbReference type="STRING" id="50990.A0A4Y7QLF6"/>
<dbReference type="SUPFAM" id="SSF56219">
    <property type="entry name" value="DNase I-like"/>
    <property type="match status" value="1"/>
</dbReference>
<reference evidence="5 6" key="1">
    <citation type="submission" date="2018-06" db="EMBL/GenBank/DDBJ databases">
        <title>A transcriptomic atlas of mushroom development highlights an independent origin of complex multicellularity.</title>
        <authorList>
            <consortium name="DOE Joint Genome Institute"/>
            <person name="Krizsan K."/>
            <person name="Almasi E."/>
            <person name="Merenyi Z."/>
            <person name="Sahu N."/>
            <person name="Viragh M."/>
            <person name="Koszo T."/>
            <person name="Mondo S."/>
            <person name="Kiss B."/>
            <person name="Balint B."/>
            <person name="Kues U."/>
            <person name="Barry K."/>
            <person name="Hegedus J.C."/>
            <person name="Henrissat B."/>
            <person name="Johnson J."/>
            <person name="Lipzen A."/>
            <person name="Ohm R."/>
            <person name="Nagy I."/>
            <person name="Pangilinan J."/>
            <person name="Yan J."/>
            <person name="Xiong Y."/>
            <person name="Grigoriev I.V."/>
            <person name="Hibbett D.S."/>
            <person name="Nagy L.G."/>
        </authorList>
    </citation>
    <scope>NUCLEOTIDE SEQUENCE [LARGE SCALE GENOMIC DNA]</scope>
    <source>
        <strain evidence="5 6">SZMC22713</strain>
    </source>
</reference>
<dbReference type="PANTHER" id="PTHR12121">
    <property type="entry name" value="CARBON CATABOLITE REPRESSOR PROTEIN 4"/>
    <property type="match status" value="1"/>
</dbReference>
<dbReference type="GO" id="GO:0004519">
    <property type="term" value="F:endonuclease activity"/>
    <property type="evidence" value="ECO:0007669"/>
    <property type="project" value="UniProtKB-KW"/>
</dbReference>
<dbReference type="InterPro" id="IPR050410">
    <property type="entry name" value="CCR4/nocturin_mRNA_transcr"/>
</dbReference>